<reference evidence="2" key="1">
    <citation type="submission" date="2025-08" db="UniProtKB">
        <authorList>
            <consortium name="RefSeq"/>
        </authorList>
    </citation>
    <scope>IDENTIFICATION</scope>
</reference>
<organism evidence="1 2">
    <name type="scientific">Echinops telfairi</name>
    <name type="common">Lesser hedgehog tenrec</name>
    <dbReference type="NCBI Taxonomy" id="9371"/>
    <lineage>
        <taxon>Eukaryota</taxon>
        <taxon>Metazoa</taxon>
        <taxon>Chordata</taxon>
        <taxon>Craniata</taxon>
        <taxon>Vertebrata</taxon>
        <taxon>Euteleostomi</taxon>
        <taxon>Mammalia</taxon>
        <taxon>Eutheria</taxon>
        <taxon>Afrotheria</taxon>
        <taxon>Tenrecidae</taxon>
        <taxon>Tenrecinae</taxon>
        <taxon>Echinops</taxon>
    </lineage>
</organism>
<dbReference type="RefSeq" id="XP_045139510.1">
    <property type="nucleotide sequence ID" value="XM_045283575.1"/>
</dbReference>
<name>A0AC55CKA6_ECHTE</name>
<keyword evidence="1" id="KW-1185">Reference proteome</keyword>
<dbReference type="Proteomes" id="UP000694863">
    <property type="component" value="Unplaced"/>
</dbReference>
<proteinExistence type="predicted"/>
<evidence type="ECO:0000313" key="2">
    <source>
        <dbReference type="RefSeq" id="XP_045139510.1"/>
    </source>
</evidence>
<protein>
    <submittedName>
        <fullName evidence="2">Uncharacterized protein LOC123520899</fullName>
    </submittedName>
</protein>
<gene>
    <name evidence="2" type="primary">LOC123520899</name>
</gene>
<accession>A0AC55CKA6</accession>
<sequence length="230" mass="25466">MCSRPAHREASSELTAAASVSTDWSKQDKILGYAGLFSLDQDMDPPSCEDFGSWDCECWDRSQVSRLILEWGVWPAHAQVTQMPSQKHRDPGSFFGLGVLGGEPCSQRPWSLRSCGAEFLMDQQEWAGLLLAGEHGVLAPARTAVSVGHHLALFPWTIMQRERTLQPTLGHHHHPDATGSPSEPPGAHPAEPDPGDGQIPCWTASSFQRICHCHLLRQRFLRAVTATHYR</sequence>
<evidence type="ECO:0000313" key="1">
    <source>
        <dbReference type="Proteomes" id="UP000694863"/>
    </source>
</evidence>